<dbReference type="PROSITE" id="PS01231">
    <property type="entry name" value="TRMA_2"/>
    <property type="match status" value="1"/>
</dbReference>
<evidence type="ECO:0000256" key="5">
    <source>
        <dbReference type="PROSITE-ProRule" id="PRU10015"/>
    </source>
</evidence>
<dbReference type="RefSeq" id="WP_023387147.1">
    <property type="nucleotide sequence ID" value="NZ_AXUN02000175.1"/>
</dbReference>
<dbReference type="FunFam" id="2.40.50.1070:FF:000003">
    <property type="entry name" value="23S rRNA (Uracil-5-)-methyltransferase RumA"/>
    <property type="match status" value="1"/>
</dbReference>
<dbReference type="InterPro" id="IPR030391">
    <property type="entry name" value="MeTrfase_TrmA_CS"/>
</dbReference>
<dbReference type="PROSITE" id="PS01230">
    <property type="entry name" value="TRMA_1"/>
    <property type="match status" value="1"/>
</dbReference>
<feature type="binding site" evidence="4">
    <location>
        <position position="280"/>
    </location>
    <ligand>
        <name>S-adenosyl-L-methionine</name>
        <dbReference type="ChEBI" id="CHEBI:59789"/>
    </ligand>
</feature>
<keyword evidence="1 4" id="KW-0489">Methyltransferase</keyword>
<dbReference type="Gene3D" id="3.40.50.150">
    <property type="entry name" value="Vaccinia Virus protein VP39"/>
    <property type="match status" value="1"/>
</dbReference>
<dbReference type="FunFam" id="2.40.50.140:FF:000097">
    <property type="entry name" value="23S rRNA (uracil(1939)-C(5))-methyltransferase RlmD"/>
    <property type="match status" value="1"/>
</dbReference>
<dbReference type="InterPro" id="IPR002792">
    <property type="entry name" value="TRAM_dom"/>
</dbReference>
<dbReference type="NCBIfam" id="TIGR00479">
    <property type="entry name" value="rumA"/>
    <property type="match status" value="1"/>
</dbReference>
<feature type="active site" description="Nucleophile" evidence="4">
    <location>
        <position position="405"/>
    </location>
</feature>
<organism evidence="7 8">
    <name type="scientific">Youngiibacter fragilis 232.1</name>
    <dbReference type="NCBI Taxonomy" id="994573"/>
    <lineage>
        <taxon>Bacteria</taxon>
        <taxon>Bacillati</taxon>
        <taxon>Bacillota</taxon>
        <taxon>Clostridia</taxon>
        <taxon>Eubacteriales</taxon>
        <taxon>Clostridiaceae</taxon>
        <taxon>Youngiibacter</taxon>
    </lineage>
</organism>
<dbReference type="Gene3D" id="2.40.50.1070">
    <property type="match status" value="1"/>
</dbReference>
<dbReference type="InterPro" id="IPR030390">
    <property type="entry name" value="MeTrfase_TrmA_AS"/>
</dbReference>
<evidence type="ECO:0000256" key="2">
    <source>
        <dbReference type="ARBA" id="ARBA00022679"/>
    </source>
</evidence>
<dbReference type="CDD" id="cd02440">
    <property type="entry name" value="AdoMet_MTases"/>
    <property type="match status" value="1"/>
</dbReference>
<proteinExistence type="inferred from homology"/>
<dbReference type="Gene3D" id="2.40.50.140">
    <property type="entry name" value="Nucleic acid-binding proteins"/>
    <property type="match status" value="1"/>
</dbReference>
<name>V7I5Z9_9CLOT</name>
<dbReference type="SUPFAM" id="SSF50249">
    <property type="entry name" value="Nucleic acid-binding proteins"/>
    <property type="match status" value="1"/>
</dbReference>
<keyword evidence="3 4" id="KW-0949">S-adenosyl-L-methionine</keyword>
<feature type="binding site" evidence="4">
    <location>
        <position position="330"/>
    </location>
    <ligand>
        <name>S-adenosyl-L-methionine</name>
        <dbReference type="ChEBI" id="CHEBI:59789"/>
    </ligand>
</feature>
<dbReference type="STRING" id="994573.T472_0210330"/>
<keyword evidence="8" id="KW-1185">Reference proteome</keyword>
<feature type="domain" description="TRAM" evidence="6">
    <location>
        <begin position="1"/>
        <end position="58"/>
    </location>
</feature>
<feature type="binding site" evidence="4">
    <location>
        <position position="309"/>
    </location>
    <ligand>
        <name>S-adenosyl-L-methionine</name>
        <dbReference type="ChEBI" id="CHEBI:59789"/>
    </ligand>
</feature>
<evidence type="ECO:0000256" key="4">
    <source>
        <dbReference type="PROSITE-ProRule" id="PRU01024"/>
    </source>
</evidence>
<dbReference type="InterPro" id="IPR012340">
    <property type="entry name" value="NA-bd_OB-fold"/>
</dbReference>
<feature type="binding site" evidence="4">
    <location>
        <position position="378"/>
    </location>
    <ligand>
        <name>S-adenosyl-L-methionine</name>
        <dbReference type="ChEBI" id="CHEBI:59789"/>
    </ligand>
</feature>
<evidence type="ECO:0000313" key="7">
    <source>
        <dbReference type="EMBL" id="ETA80726.1"/>
    </source>
</evidence>
<protein>
    <submittedName>
        <fullName evidence="7">RNA methyltransferase</fullName>
    </submittedName>
</protein>
<dbReference type="InterPro" id="IPR010280">
    <property type="entry name" value="U5_MeTrfase_fam"/>
</dbReference>
<dbReference type="GO" id="GO:0070475">
    <property type="term" value="P:rRNA base methylation"/>
    <property type="evidence" value="ECO:0007669"/>
    <property type="project" value="TreeGrafter"/>
</dbReference>
<dbReference type="PROSITE" id="PS51687">
    <property type="entry name" value="SAM_MT_RNA_M5U"/>
    <property type="match status" value="1"/>
</dbReference>
<comment type="similarity">
    <text evidence="4">Belongs to the class I-like SAM-binding methyltransferase superfamily. RNA M5U methyltransferase family.</text>
</comment>
<dbReference type="PATRIC" id="fig|994573.3.peg.1924"/>
<evidence type="ECO:0000259" key="6">
    <source>
        <dbReference type="PROSITE" id="PS50926"/>
    </source>
</evidence>
<dbReference type="Pfam" id="PF05958">
    <property type="entry name" value="tRNA_U5-meth_tr"/>
    <property type="match status" value="1"/>
</dbReference>
<dbReference type="GO" id="GO:0070041">
    <property type="term" value="F:rRNA (uridine-C5-)-methyltransferase activity"/>
    <property type="evidence" value="ECO:0007669"/>
    <property type="project" value="TreeGrafter"/>
</dbReference>
<evidence type="ECO:0000256" key="3">
    <source>
        <dbReference type="ARBA" id="ARBA00022691"/>
    </source>
</evidence>
<accession>V7I5Z9</accession>
<dbReference type="PROSITE" id="PS50926">
    <property type="entry name" value="TRAM"/>
    <property type="match status" value="1"/>
</dbReference>
<keyword evidence="2 4" id="KW-0808">Transferase</keyword>
<gene>
    <name evidence="7" type="ORF">T472_0210330</name>
</gene>
<dbReference type="SUPFAM" id="SSF53335">
    <property type="entry name" value="S-adenosyl-L-methionine-dependent methyltransferases"/>
    <property type="match status" value="1"/>
</dbReference>
<dbReference type="OrthoDB" id="9804590at2"/>
<dbReference type="eggNOG" id="COG2265">
    <property type="taxonomic scope" value="Bacteria"/>
</dbReference>
<dbReference type="PANTHER" id="PTHR11061">
    <property type="entry name" value="RNA M5U METHYLTRANSFERASE"/>
    <property type="match status" value="1"/>
</dbReference>
<dbReference type="Pfam" id="PF01938">
    <property type="entry name" value="TRAM"/>
    <property type="match status" value="1"/>
</dbReference>
<comment type="caution">
    <text evidence="7">The sequence shown here is derived from an EMBL/GenBank/DDBJ whole genome shotgun (WGS) entry which is preliminary data.</text>
</comment>
<dbReference type="PANTHER" id="PTHR11061:SF30">
    <property type="entry name" value="TRNA (URACIL(54)-C(5))-METHYLTRANSFERASE"/>
    <property type="match status" value="1"/>
</dbReference>
<dbReference type="InterPro" id="IPR029063">
    <property type="entry name" value="SAM-dependent_MTases_sf"/>
</dbReference>
<evidence type="ECO:0000313" key="8">
    <source>
        <dbReference type="Proteomes" id="UP000017747"/>
    </source>
</evidence>
<dbReference type="Proteomes" id="UP000017747">
    <property type="component" value="Unassembled WGS sequence"/>
</dbReference>
<feature type="active site" evidence="5">
    <location>
        <position position="405"/>
    </location>
</feature>
<dbReference type="EMBL" id="AXUN02000175">
    <property type="protein sequence ID" value="ETA80726.1"/>
    <property type="molecule type" value="Genomic_DNA"/>
</dbReference>
<sequence>MKKNDIIKADITGQGYNGEGIARIEGMPVFIENALPGEKASIHILKVNKNLAFGKIASIDVPSKLRVEPPCPYYWKCGGCDLQHQTYESQLEFKKKRVRDAIERIGGVKDPVVNDTLGMENPFRYRNKVQLPVGLENGKIVSGFYAKRSHRIIDMESCIIQHEDGDKVLKIVREWMEDKGILPYQADGTGLIRHIMVRKGFTTGDLMVVIVATKAELPNNEDLTRRLSSIDGFKSLILNINDRDTNVILGESNIVLYGTDHIEDYISEFKFRISPHSFFQVNPAQTQVMYSKALEYAGLTGNEIVFDAYCGAGTISMFLSKKARKVYGVEIVREAVADAWLNAEMNGVTNIEFIEGKSEDVISDLIGQGIHADVVVVDPPRKGCERSLLESIAAMGPKRLVYVSCDAATLGRDIGILAELGYELVEATPVDNFPQTAHVETVALITRNI</sequence>
<dbReference type="FunFam" id="3.40.50.150:FF:000009">
    <property type="entry name" value="23S rRNA (Uracil(1939)-C(5))-methyltransferase RlmD"/>
    <property type="match status" value="1"/>
</dbReference>
<evidence type="ECO:0000256" key="1">
    <source>
        <dbReference type="ARBA" id="ARBA00022603"/>
    </source>
</evidence>
<dbReference type="AlphaFoldDB" id="V7I5Z9"/>
<reference evidence="7 8" key="1">
    <citation type="journal article" date="2014" name="Genome Announc.">
        <title>Genome Sequence of Youngiibacter fragilis, the Type Strain of the Genus Youngiibacter.</title>
        <authorList>
            <person name="Wawrik C.B."/>
            <person name="Callaghan A.V."/>
            <person name="Stamps B.W."/>
            <person name="Wawrik B."/>
        </authorList>
    </citation>
    <scope>NUCLEOTIDE SEQUENCE [LARGE SCALE GENOMIC DNA]</scope>
    <source>
        <strain evidence="7 8">232.1</strain>
    </source>
</reference>